<evidence type="ECO:0000259" key="1">
    <source>
        <dbReference type="Pfam" id="PF00156"/>
    </source>
</evidence>
<evidence type="ECO:0000313" key="2">
    <source>
        <dbReference type="EMBL" id="XDO98098.1"/>
    </source>
</evidence>
<dbReference type="AlphaFoldDB" id="A0AB39KWI1"/>
<dbReference type="CDD" id="cd06223">
    <property type="entry name" value="PRTases_typeI"/>
    <property type="match status" value="1"/>
</dbReference>
<dbReference type="EMBL" id="CP158375">
    <property type="protein sequence ID" value="XDO98098.1"/>
    <property type="molecule type" value="Genomic_DNA"/>
</dbReference>
<keyword evidence="2" id="KW-0808">Transferase</keyword>
<dbReference type="Pfam" id="PF00156">
    <property type="entry name" value="Pribosyltran"/>
    <property type="match status" value="1"/>
</dbReference>
<dbReference type="RefSeq" id="WP_369061747.1">
    <property type="nucleotide sequence ID" value="NZ_CP158375.1"/>
</dbReference>
<dbReference type="InterPro" id="IPR000836">
    <property type="entry name" value="PRTase_dom"/>
</dbReference>
<accession>A0AB39KWI1</accession>
<gene>
    <name evidence="2" type="ORF">ABOZ73_06695</name>
</gene>
<organism evidence="2">
    <name type="scientific">Caulobacter sp. 73W</name>
    <dbReference type="NCBI Taxonomy" id="3161137"/>
    <lineage>
        <taxon>Bacteria</taxon>
        <taxon>Pseudomonadati</taxon>
        <taxon>Pseudomonadota</taxon>
        <taxon>Alphaproteobacteria</taxon>
        <taxon>Caulobacterales</taxon>
        <taxon>Caulobacteraceae</taxon>
        <taxon>Caulobacter</taxon>
    </lineage>
</organism>
<sequence length="342" mass="37579">MHYRSVADMSDTITRNLRKLPADIDLVVGVPRSGLLAGSMISLALNLPLADLNGFAAGRLLATGSTRRRAGFDPDAPPRKVLVVDDSINSGGSMAEARKMLIEAGYEGELVFCAVYGLAPQHAEADVVLEVAPYPRMFQWNAMHHSYLADACLDIDGVLCCDPLDEENDDGDRYRAFLTSARAFLRPSRKVGHLVTSRLEKYRPETEAWLAAEGIEYGKLWMLDLPDAAARRRAGAHGGFKAGVYASLRDAALFIESEERQAVEIARKSGKPVLSIESQTLIYPERIEDLTAMRQRRVGYERRRMEVETPPPTGLKGAARRLLGAPLYDQLKRAVRAQAGAG</sequence>
<name>A0AB39KWI1_9CAUL</name>
<keyword evidence="2" id="KW-0328">Glycosyltransferase</keyword>
<feature type="domain" description="Phosphoribosyltransferase" evidence="1">
    <location>
        <begin position="12"/>
        <end position="115"/>
    </location>
</feature>
<dbReference type="Gene3D" id="3.40.50.2020">
    <property type="match status" value="1"/>
</dbReference>
<reference evidence="2" key="1">
    <citation type="submission" date="2024-06" db="EMBL/GenBank/DDBJ databases">
        <title>Caulobacter inopinatus, sp. nov.</title>
        <authorList>
            <person name="Donachie S.P."/>
        </authorList>
    </citation>
    <scope>NUCLEOTIDE SEQUENCE</scope>
    <source>
        <strain evidence="2">73W</strain>
    </source>
</reference>
<protein>
    <submittedName>
        <fullName evidence="2">Phosphoribosyltransferase family protein</fullName>
    </submittedName>
</protein>
<dbReference type="GO" id="GO:0016757">
    <property type="term" value="F:glycosyltransferase activity"/>
    <property type="evidence" value="ECO:0007669"/>
    <property type="project" value="UniProtKB-KW"/>
</dbReference>
<dbReference type="InterPro" id="IPR029057">
    <property type="entry name" value="PRTase-like"/>
</dbReference>
<proteinExistence type="predicted"/>
<dbReference type="SUPFAM" id="SSF53271">
    <property type="entry name" value="PRTase-like"/>
    <property type="match status" value="1"/>
</dbReference>